<dbReference type="VEuPathDB" id="FungiDB:Z518_01465"/>
<evidence type="ECO:0000313" key="9">
    <source>
        <dbReference type="Proteomes" id="UP000053617"/>
    </source>
</evidence>
<evidence type="ECO:0000313" key="8">
    <source>
        <dbReference type="EMBL" id="KIX10383.1"/>
    </source>
</evidence>
<feature type="compositionally biased region" description="Basic residues" evidence="5">
    <location>
        <begin position="124"/>
        <end position="143"/>
    </location>
</feature>
<protein>
    <recommendedName>
        <fullName evidence="7">Prokaryotic-type class I peptide chain release factors domain-containing protein</fullName>
    </recommendedName>
</protein>
<dbReference type="InterPro" id="IPR000352">
    <property type="entry name" value="Pep_chain_release_fac_I"/>
</dbReference>
<gene>
    <name evidence="8" type="ORF">Z518_01465</name>
</gene>
<dbReference type="OrthoDB" id="277888at2759"/>
<dbReference type="SUPFAM" id="SSF75620">
    <property type="entry name" value="Release factor"/>
    <property type="match status" value="1"/>
</dbReference>
<dbReference type="Proteomes" id="UP000053617">
    <property type="component" value="Unassembled WGS sequence"/>
</dbReference>
<feature type="compositionally biased region" description="Acidic residues" evidence="5">
    <location>
        <begin position="152"/>
        <end position="174"/>
    </location>
</feature>
<dbReference type="GO" id="GO:0005739">
    <property type="term" value="C:mitochondrion"/>
    <property type="evidence" value="ECO:0007669"/>
    <property type="project" value="UniProtKB-SubCell"/>
</dbReference>
<keyword evidence="9" id="KW-1185">Reference proteome</keyword>
<dbReference type="PANTHER" id="PTHR46203:SF1">
    <property type="entry name" value="MITOCHONDRIAL TRANSLATION RELEASE FACTOR IN RESCUE"/>
    <property type="match status" value="1"/>
</dbReference>
<proteinExistence type="inferred from homology"/>
<name>A0A0D2HI71_9EURO</name>
<evidence type="ECO:0000256" key="6">
    <source>
        <dbReference type="SAM" id="SignalP"/>
    </source>
</evidence>
<dbReference type="Pfam" id="PF00472">
    <property type="entry name" value="RF-1"/>
    <property type="match status" value="1"/>
</dbReference>
<feature type="region of interest" description="Disordered" evidence="5">
    <location>
        <begin position="122"/>
        <end position="191"/>
    </location>
</feature>
<dbReference type="GeneID" id="25289536"/>
<dbReference type="GO" id="GO:0003747">
    <property type="term" value="F:translation release factor activity"/>
    <property type="evidence" value="ECO:0007669"/>
    <property type="project" value="InterPro"/>
</dbReference>
<dbReference type="HOGENOM" id="CLU_089470_1_1_1"/>
<keyword evidence="4" id="KW-0496">Mitochondrion</keyword>
<feature type="signal peptide" evidence="6">
    <location>
        <begin position="1"/>
        <end position="15"/>
    </location>
</feature>
<evidence type="ECO:0000259" key="7">
    <source>
        <dbReference type="Pfam" id="PF00472"/>
    </source>
</evidence>
<evidence type="ECO:0000256" key="4">
    <source>
        <dbReference type="ARBA" id="ARBA00023128"/>
    </source>
</evidence>
<reference evidence="8 9" key="1">
    <citation type="submission" date="2015-01" db="EMBL/GenBank/DDBJ databases">
        <title>The Genome Sequence of Rhinocladiella mackenzie CBS 650.93.</title>
        <authorList>
            <consortium name="The Broad Institute Genomics Platform"/>
            <person name="Cuomo C."/>
            <person name="de Hoog S."/>
            <person name="Gorbushina A."/>
            <person name="Stielow B."/>
            <person name="Teixiera M."/>
            <person name="Abouelleil A."/>
            <person name="Chapman S.B."/>
            <person name="Priest M."/>
            <person name="Young S.K."/>
            <person name="Wortman J."/>
            <person name="Nusbaum C."/>
            <person name="Birren B."/>
        </authorList>
    </citation>
    <scope>NUCLEOTIDE SEQUENCE [LARGE SCALE GENOMIC DNA]</scope>
    <source>
        <strain evidence="8 9">CBS 650.93</strain>
    </source>
</reference>
<sequence>MALLLLFLVCQRQSGRFWLQVQRRPFTQISRALKNPNPNHLPPRPTLPDSELQHNYVKGSGPGGQKINKTNSAVQLTHIPTGIVVKCQATRSRSQNHTIAKRILAEKVEFLLKGDESRVSKVAERKRKKKKNAGKKRRRKYRRLAAEKEGAVIEEEDGEEWEEDEDDEGEEEEEQRSVTGKDTSDEKIPKG</sequence>
<comment type="subcellular location">
    <subcellularLocation>
        <location evidence="1">Mitochondrion</location>
    </subcellularLocation>
</comment>
<evidence type="ECO:0000256" key="5">
    <source>
        <dbReference type="SAM" id="MobiDB-lite"/>
    </source>
</evidence>
<keyword evidence="6" id="KW-0732">Signal</keyword>
<feature type="chain" id="PRO_5012700797" description="Prokaryotic-type class I peptide chain release factors domain-containing protein" evidence="6">
    <location>
        <begin position="16"/>
        <end position="191"/>
    </location>
</feature>
<dbReference type="PANTHER" id="PTHR46203">
    <property type="entry name" value="PROBABLE PEPTIDE CHAIN RELEASE FACTOR C12ORF65"/>
    <property type="match status" value="1"/>
</dbReference>
<dbReference type="InterPro" id="IPR045853">
    <property type="entry name" value="Pep_chain_release_fac_I_sf"/>
</dbReference>
<evidence type="ECO:0000256" key="2">
    <source>
        <dbReference type="ARBA" id="ARBA00010835"/>
    </source>
</evidence>
<comment type="similarity">
    <text evidence="2">Belongs to the prokaryotic/mitochondrial release factor family.</text>
</comment>
<accession>A0A0D2HI71</accession>
<dbReference type="AlphaFoldDB" id="A0A0D2HI71"/>
<keyword evidence="3" id="KW-0809">Transit peptide</keyword>
<dbReference type="RefSeq" id="XP_013277519.1">
    <property type="nucleotide sequence ID" value="XM_013422065.1"/>
</dbReference>
<dbReference type="Gene3D" id="3.30.160.20">
    <property type="match status" value="1"/>
</dbReference>
<evidence type="ECO:0000256" key="1">
    <source>
        <dbReference type="ARBA" id="ARBA00004173"/>
    </source>
</evidence>
<organism evidence="8 9">
    <name type="scientific">Rhinocladiella mackenziei CBS 650.93</name>
    <dbReference type="NCBI Taxonomy" id="1442369"/>
    <lineage>
        <taxon>Eukaryota</taxon>
        <taxon>Fungi</taxon>
        <taxon>Dikarya</taxon>
        <taxon>Ascomycota</taxon>
        <taxon>Pezizomycotina</taxon>
        <taxon>Eurotiomycetes</taxon>
        <taxon>Chaetothyriomycetidae</taxon>
        <taxon>Chaetothyriales</taxon>
        <taxon>Herpotrichiellaceae</taxon>
        <taxon>Rhinocladiella</taxon>
    </lineage>
</organism>
<dbReference type="FunFam" id="3.30.160.20:FF:000065">
    <property type="entry name" value="Peptidyl-tRNA hydrolase domain protein"/>
    <property type="match status" value="1"/>
</dbReference>
<dbReference type="EMBL" id="KN847475">
    <property type="protein sequence ID" value="KIX10383.1"/>
    <property type="molecule type" value="Genomic_DNA"/>
</dbReference>
<feature type="domain" description="Prokaryotic-type class I peptide chain release factors" evidence="7">
    <location>
        <begin position="47"/>
        <end position="142"/>
    </location>
</feature>
<dbReference type="GO" id="GO:0032543">
    <property type="term" value="P:mitochondrial translation"/>
    <property type="evidence" value="ECO:0007669"/>
    <property type="project" value="UniProtKB-ARBA"/>
</dbReference>
<feature type="compositionally biased region" description="Basic and acidic residues" evidence="5">
    <location>
        <begin position="182"/>
        <end position="191"/>
    </location>
</feature>
<evidence type="ECO:0000256" key="3">
    <source>
        <dbReference type="ARBA" id="ARBA00022946"/>
    </source>
</evidence>
<dbReference type="InterPro" id="IPR052405">
    <property type="entry name" value="Mito_Transl_Release_Factor"/>
</dbReference>